<proteinExistence type="predicted"/>
<dbReference type="AlphaFoldDB" id="A0A0E9RCM2"/>
<name>A0A0E9RCM2_ANGAN</name>
<organism evidence="1">
    <name type="scientific">Anguilla anguilla</name>
    <name type="common">European freshwater eel</name>
    <name type="synonym">Muraena anguilla</name>
    <dbReference type="NCBI Taxonomy" id="7936"/>
    <lineage>
        <taxon>Eukaryota</taxon>
        <taxon>Metazoa</taxon>
        <taxon>Chordata</taxon>
        <taxon>Craniata</taxon>
        <taxon>Vertebrata</taxon>
        <taxon>Euteleostomi</taxon>
        <taxon>Actinopterygii</taxon>
        <taxon>Neopterygii</taxon>
        <taxon>Teleostei</taxon>
        <taxon>Anguilliformes</taxon>
        <taxon>Anguillidae</taxon>
        <taxon>Anguilla</taxon>
    </lineage>
</organism>
<sequence length="73" mass="8020">MGLCERTTSHPRFPAPRSREVEGQCVSHPVAHPPLPSLAFIPSDSISVIGTLPEAEKIAVYMVYILVLVFTFL</sequence>
<reference evidence="1" key="1">
    <citation type="submission" date="2014-11" db="EMBL/GenBank/DDBJ databases">
        <authorList>
            <person name="Amaro Gonzalez C."/>
        </authorList>
    </citation>
    <scope>NUCLEOTIDE SEQUENCE</scope>
</reference>
<evidence type="ECO:0000313" key="1">
    <source>
        <dbReference type="EMBL" id="JAH26824.1"/>
    </source>
</evidence>
<accession>A0A0E9RCM2</accession>
<reference evidence="1" key="2">
    <citation type="journal article" date="2015" name="Fish Shellfish Immunol.">
        <title>Early steps in the European eel (Anguilla anguilla)-Vibrio vulnificus interaction in the gills: Role of the RtxA13 toxin.</title>
        <authorList>
            <person name="Callol A."/>
            <person name="Pajuelo D."/>
            <person name="Ebbesson L."/>
            <person name="Teles M."/>
            <person name="MacKenzie S."/>
            <person name="Amaro C."/>
        </authorList>
    </citation>
    <scope>NUCLEOTIDE SEQUENCE</scope>
</reference>
<protein>
    <submittedName>
        <fullName evidence="1">Uncharacterized protein</fullName>
    </submittedName>
</protein>
<dbReference type="EMBL" id="GBXM01081753">
    <property type="protein sequence ID" value="JAH26824.1"/>
    <property type="molecule type" value="Transcribed_RNA"/>
</dbReference>